<reference evidence="1" key="2">
    <citation type="journal article" date="2024" name="Plant">
        <title>Genomic evolution and insights into agronomic trait innovations of Sesamum species.</title>
        <authorList>
            <person name="Miao H."/>
            <person name="Wang L."/>
            <person name="Qu L."/>
            <person name="Liu H."/>
            <person name="Sun Y."/>
            <person name="Le M."/>
            <person name="Wang Q."/>
            <person name="Wei S."/>
            <person name="Zheng Y."/>
            <person name="Lin W."/>
            <person name="Duan Y."/>
            <person name="Cao H."/>
            <person name="Xiong S."/>
            <person name="Wang X."/>
            <person name="Wei L."/>
            <person name="Li C."/>
            <person name="Ma Q."/>
            <person name="Ju M."/>
            <person name="Zhao R."/>
            <person name="Li G."/>
            <person name="Mu C."/>
            <person name="Tian Q."/>
            <person name="Mei H."/>
            <person name="Zhang T."/>
            <person name="Gao T."/>
            <person name="Zhang H."/>
        </authorList>
    </citation>
    <scope>NUCLEOTIDE SEQUENCE</scope>
    <source>
        <strain evidence="1">KEN1</strain>
    </source>
</reference>
<dbReference type="PANTHER" id="PTHR11439:SF465">
    <property type="entry name" value="REVERSE TRANSCRIPTASE TY1_COPIA-TYPE DOMAIN-CONTAINING PROTEIN"/>
    <property type="match status" value="1"/>
</dbReference>
<name>A0AAW2U343_9LAMI</name>
<dbReference type="PANTHER" id="PTHR11439">
    <property type="entry name" value="GAG-POL-RELATED RETROTRANSPOSON"/>
    <property type="match status" value="1"/>
</dbReference>
<reference evidence="1" key="1">
    <citation type="submission" date="2020-06" db="EMBL/GenBank/DDBJ databases">
        <authorList>
            <person name="Li T."/>
            <person name="Hu X."/>
            <person name="Zhang T."/>
            <person name="Song X."/>
            <person name="Zhang H."/>
            <person name="Dai N."/>
            <person name="Sheng W."/>
            <person name="Hou X."/>
            <person name="Wei L."/>
        </authorList>
    </citation>
    <scope>NUCLEOTIDE SEQUENCE</scope>
    <source>
        <strain evidence="1">KEN1</strain>
        <tissue evidence="1">Leaf</tissue>
    </source>
</reference>
<dbReference type="CDD" id="cd09272">
    <property type="entry name" value="RNase_HI_RT_Ty1"/>
    <property type="match status" value="1"/>
</dbReference>
<dbReference type="EMBL" id="JACGWN010000013">
    <property type="protein sequence ID" value="KAL0411700.1"/>
    <property type="molecule type" value="Genomic_DNA"/>
</dbReference>
<dbReference type="AlphaFoldDB" id="A0AAW2U343"/>
<evidence type="ECO:0008006" key="2">
    <source>
        <dbReference type="Google" id="ProtNLM"/>
    </source>
</evidence>
<gene>
    <name evidence="1" type="ORF">Slati_3759700</name>
</gene>
<organism evidence="1">
    <name type="scientific">Sesamum latifolium</name>
    <dbReference type="NCBI Taxonomy" id="2727402"/>
    <lineage>
        <taxon>Eukaryota</taxon>
        <taxon>Viridiplantae</taxon>
        <taxon>Streptophyta</taxon>
        <taxon>Embryophyta</taxon>
        <taxon>Tracheophyta</taxon>
        <taxon>Spermatophyta</taxon>
        <taxon>Magnoliopsida</taxon>
        <taxon>eudicotyledons</taxon>
        <taxon>Gunneridae</taxon>
        <taxon>Pentapetalae</taxon>
        <taxon>asterids</taxon>
        <taxon>lamiids</taxon>
        <taxon>Lamiales</taxon>
        <taxon>Pedaliaceae</taxon>
        <taxon>Sesamum</taxon>
    </lineage>
</organism>
<dbReference type="SUPFAM" id="SSF56672">
    <property type="entry name" value="DNA/RNA polymerases"/>
    <property type="match status" value="1"/>
</dbReference>
<comment type="caution">
    <text evidence="1">The sequence shown here is derived from an EMBL/GenBank/DDBJ whole genome shotgun (WGS) entry which is preliminary data.</text>
</comment>
<evidence type="ECO:0000313" key="1">
    <source>
        <dbReference type="EMBL" id="KAL0411700.1"/>
    </source>
</evidence>
<accession>A0AAW2U343</accession>
<protein>
    <recommendedName>
        <fullName evidence="2">Copia protein</fullName>
    </recommendedName>
</protein>
<sequence>MDTRGSLTGYCISLGDVLISWKCKKQTMVARSTADAEYRSLGTIVCELQWITYLLHDLQIFPLTPILVYCDNQAAIHIVANPIFHERTKHIEIDCHVVRDQYKSGFILPTHVSSKFQLADIFMKQLPASAFWPFLSKLGLVPSSQVQLEGEMLNIAGSHKSNSSCSHPYSNSHALEV</sequence>
<dbReference type="InterPro" id="IPR043502">
    <property type="entry name" value="DNA/RNA_pol_sf"/>
</dbReference>
<proteinExistence type="predicted"/>